<reference evidence="1 2" key="1">
    <citation type="journal article" date="2016" name="PLoS ONE">
        <title>A First Insight into the Genome of the Filter-Feeder Mussel Mytilus galloprovincialis.</title>
        <authorList>
            <person name="Murgarella M."/>
            <person name="Puiu D."/>
            <person name="Novoa B."/>
            <person name="Figueras A."/>
            <person name="Posada D."/>
            <person name="Canchaya C."/>
        </authorList>
    </citation>
    <scope>NUCLEOTIDE SEQUENCE [LARGE SCALE GENOMIC DNA]</scope>
    <source>
        <tissue evidence="1">Muscle</tissue>
    </source>
</reference>
<evidence type="ECO:0008006" key="3">
    <source>
        <dbReference type="Google" id="ProtNLM"/>
    </source>
</evidence>
<evidence type="ECO:0000313" key="1">
    <source>
        <dbReference type="EMBL" id="OPL20780.1"/>
    </source>
</evidence>
<evidence type="ECO:0000313" key="2">
    <source>
        <dbReference type="Proteomes" id="UP000266721"/>
    </source>
</evidence>
<accession>A0A3R5TM65</accession>
<organism evidence="1 2">
    <name type="scientific">Mytilus galloprovincialis</name>
    <name type="common">Mediterranean mussel</name>
    <dbReference type="NCBI Taxonomy" id="29158"/>
    <lineage>
        <taxon>Eukaryota</taxon>
        <taxon>Metazoa</taxon>
        <taxon>Spiralia</taxon>
        <taxon>Lophotrochozoa</taxon>
        <taxon>Mollusca</taxon>
        <taxon>Bivalvia</taxon>
        <taxon>Autobranchia</taxon>
        <taxon>Pteriomorphia</taxon>
        <taxon>Mytilida</taxon>
        <taxon>Mytiloidea</taxon>
        <taxon>Mytilidae</taxon>
        <taxon>Mytilinae</taxon>
        <taxon>Mytilus</taxon>
    </lineage>
</organism>
<dbReference type="Gene3D" id="2.40.10.10">
    <property type="entry name" value="Trypsin-like serine proteases"/>
    <property type="match status" value="2"/>
</dbReference>
<dbReference type="Proteomes" id="UP000266721">
    <property type="component" value="Unassembled WGS sequence"/>
</dbReference>
<proteinExistence type="predicted"/>
<protein>
    <recommendedName>
        <fullName evidence="3">Peptidase S1 domain-containing protein</fullName>
    </recommendedName>
</protein>
<name>A0A3R5TM65_MYTGA</name>
<gene>
    <name evidence="1" type="ORF">AM593_00204</name>
</gene>
<dbReference type="Pfam" id="PF13365">
    <property type="entry name" value="Trypsin_2"/>
    <property type="match status" value="1"/>
</dbReference>
<dbReference type="InterPro" id="IPR009003">
    <property type="entry name" value="Peptidase_S1_PA"/>
</dbReference>
<dbReference type="EMBL" id="KV600596">
    <property type="protein sequence ID" value="OPL20780.1"/>
    <property type="molecule type" value="Genomic_DNA"/>
</dbReference>
<dbReference type="PANTHER" id="PTHR14389:SF3">
    <property type="entry name" value="PROTEIN FAM111A-LIKE"/>
    <property type="match status" value="1"/>
</dbReference>
<feature type="non-terminal residue" evidence="1">
    <location>
        <position position="1"/>
    </location>
</feature>
<keyword evidence="2" id="KW-1185">Reference proteome</keyword>
<dbReference type="InterPro" id="IPR043504">
    <property type="entry name" value="Peptidase_S1_PA_chymotrypsin"/>
</dbReference>
<sequence length="421" mass="48459">LGNDIVNIVKKVKEVEKVPIPVVEKFQQAAMINVDKMKVLLKVSESVGIFYGPRSTGTCWRVGKDTVMTAAHVVRDNIWSTFNQFLNEEKYKECYVDFNYNGQTKKDTDSKYVFDLERTAYFDETLDVAVVKLKRETHKEFPPPLEFFEVLDPKKNDNEHIYLIGHNKGNKLHINYGIGLWNPTEKRLTDLIKFCQEYGKENGYKELDRKDRLVIQCKFVSGASGCPGVIIRGDKASVVLIYTRGYPDFYFSKNFPEKDRQAFPDERLLQQGVNIGPVFESMTKKKMHLNLRNEIFPHQASEKQQQLNGQHQYAIDGAKKSNPESTFENVKNLEDHIIVRHVQDIENNTAKWTTCTEGHSETAIPDSAKYNRQPFYALAIDDRVDIAYPNMKPPADDTDITLPHGHSQNIPVHRNEQNITQ</sequence>
<feature type="non-terminal residue" evidence="1">
    <location>
        <position position="421"/>
    </location>
</feature>
<dbReference type="AlphaFoldDB" id="A0A3R5TM65"/>
<dbReference type="SUPFAM" id="SSF50494">
    <property type="entry name" value="Trypsin-like serine proteases"/>
    <property type="match status" value="1"/>
</dbReference>
<dbReference type="PANTHER" id="PTHR14389">
    <property type="entry name" value="SI:CH1073-475A24.1"/>
    <property type="match status" value="1"/>
</dbReference>